<keyword evidence="12" id="KW-1185">Reference proteome</keyword>
<keyword evidence="3 10" id="KW-0328">Glycosyltransferase</keyword>
<accession>A0A7M7HJ21</accession>
<keyword evidence="5" id="KW-0812">Transmembrane</keyword>
<dbReference type="InParanoid" id="A0A7M7HJ21"/>
<evidence type="ECO:0000256" key="9">
    <source>
        <dbReference type="ARBA" id="ARBA00023136"/>
    </source>
</evidence>
<protein>
    <recommendedName>
        <fullName evidence="10">Hexosyltransferase</fullName>
        <ecNumber evidence="10">2.4.1.-</ecNumber>
    </recommendedName>
</protein>
<evidence type="ECO:0000256" key="5">
    <source>
        <dbReference type="ARBA" id="ARBA00022692"/>
    </source>
</evidence>
<dbReference type="EnsemblMetazoa" id="XM_011662877">
    <property type="protein sequence ID" value="XP_011661179"/>
    <property type="gene ID" value="LOC752029"/>
</dbReference>
<dbReference type="FunFam" id="3.90.550.50:FF:000083">
    <property type="entry name" value="Hexosyltransferase"/>
    <property type="match status" value="1"/>
</dbReference>
<evidence type="ECO:0000256" key="3">
    <source>
        <dbReference type="ARBA" id="ARBA00022676"/>
    </source>
</evidence>
<comment type="subcellular location">
    <subcellularLocation>
        <location evidence="1 10">Golgi apparatus membrane</location>
        <topology evidence="1 10">Single-pass type II membrane protein</topology>
    </subcellularLocation>
</comment>
<dbReference type="GO" id="GO:0000139">
    <property type="term" value="C:Golgi membrane"/>
    <property type="evidence" value="ECO:0000318"/>
    <property type="project" value="GO_Central"/>
</dbReference>
<dbReference type="PANTHER" id="PTHR11214:SF314">
    <property type="entry name" value="HEXOSYLTRANSFERASE"/>
    <property type="match status" value="1"/>
</dbReference>
<evidence type="ECO:0000256" key="6">
    <source>
        <dbReference type="ARBA" id="ARBA00022968"/>
    </source>
</evidence>
<evidence type="ECO:0000313" key="12">
    <source>
        <dbReference type="Proteomes" id="UP000007110"/>
    </source>
</evidence>
<dbReference type="RefSeq" id="XP_011661179.2">
    <property type="nucleotide sequence ID" value="XM_011662877.2"/>
</dbReference>
<evidence type="ECO:0000313" key="11">
    <source>
        <dbReference type="EnsemblMetazoa" id="XP_011661179"/>
    </source>
</evidence>
<dbReference type="OMA" id="LICVISK"/>
<proteinExistence type="inferred from homology"/>
<evidence type="ECO:0000256" key="10">
    <source>
        <dbReference type="RuleBase" id="RU363063"/>
    </source>
</evidence>
<dbReference type="AlphaFoldDB" id="A0A7M7HJ21"/>
<organism evidence="11 12">
    <name type="scientific">Strongylocentrotus purpuratus</name>
    <name type="common">Purple sea urchin</name>
    <dbReference type="NCBI Taxonomy" id="7668"/>
    <lineage>
        <taxon>Eukaryota</taxon>
        <taxon>Metazoa</taxon>
        <taxon>Echinodermata</taxon>
        <taxon>Eleutherozoa</taxon>
        <taxon>Echinozoa</taxon>
        <taxon>Echinoidea</taxon>
        <taxon>Euechinoidea</taxon>
        <taxon>Echinacea</taxon>
        <taxon>Camarodonta</taxon>
        <taxon>Echinidea</taxon>
        <taxon>Strongylocentrotidae</taxon>
        <taxon>Strongylocentrotus</taxon>
    </lineage>
</organism>
<dbReference type="Gene3D" id="3.90.550.50">
    <property type="match status" value="1"/>
</dbReference>
<dbReference type="GeneID" id="752029"/>
<evidence type="ECO:0000256" key="4">
    <source>
        <dbReference type="ARBA" id="ARBA00022679"/>
    </source>
</evidence>
<sequence length="384" mass="44670">MWSIKRIFFRMSLVFSAFIFLNYCRNFTTLSEEKNKLHDVKITLIKAHSEEEKKLDEVKITLIKAHSEEEKKQHEVKSTLTETHSEVKKKLHEKEKLLGWRRNVQWESKLDQHEYRYLINQENGCKKSESITLLICVISKMSGAKQRNVIRETYGAAVVKYNVSAKIFFLTGISGDNNSTLQAQLQSEADIHGDILQEDFIDSYYNLTTKLIMAAKWASTFCKNSNYVMSIDDDVTLDIVNLVSDLEANVVLSKFVLAEPTFGWKPIRNPGNKWYTPYELYPKKTWPPFPRGYAYILSIDVAHDIYRASQKLAAPIPWEDVYCGMLLQKVGVKMTDIISWFQTRHGHEKQVAPLGARDHYAIWDKPPIQTWKAIIEQRYKNIHL</sequence>
<name>A0A7M7HJ21_STRPU</name>
<dbReference type="EC" id="2.4.1.-" evidence="10"/>
<dbReference type="GO" id="GO:0006493">
    <property type="term" value="P:protein O-linked glycosylation"/>
    <property type="evidence" value="ECO:0000318"/>
    <property type="project" value="GO_Central"/>
</dbReference>
<evidence type="ECO:0000256" key="8">
    <source>
        <dbReference type="ARBA" id="ARBA00023034"/>
    </source>
</evidence>
<evidence type="ECO:0000256" key="2">
    <source>
        <dbReference type="ARBA" id="ARBA00008661"/>
    </source>
</evidence>
<dbReference type="KEGG" id="spu:752029"/>
<reference evidence="12" key="1">
    <citation type="submission" date="2015-02" db="EMBL/GenBank/DDBJ databases">
        <title>Genome sequencing for Strongylocentrotus purpuratus.</title>
        <authorList>
            <person name="Murali S."/>
            <person name="Liu Y."/>
            <person name="Vee V."/>
            <person name="English A."/>
            <person name="Wang M."/>
            <person name="Skinner E."/>
            <person name="Han Y."/>
            <person name="Muzny D.M."/>
            <person name="Worley K.C."/>
            <person name="Gibbs R.A."/>
        </authorList>
    </citation>
    <scope>NUCLEOTIDE SEQUENCE</scope>
</reference>
<keyword evidence="8 10" id="KW-0333">Golgi apparatus</keyword>
<comment type="similarity">
    <text evidence="2 10">Belongs to the glycosyltransferase 31 family.</text>
</comment>
<dbReference type="GO" id="GO:0016757">
    <property type="term" value="F:glycosyltransferase activity"/>
    <property type="evidence" value="ECO:0000318"/>
    <property type="project" value="GO_Central"/>
</dbReference>
<dbReference type="InterPro" id="IPR002659">
    <property type="entry name" value="Glyco_trans_31"/>
</dbReference>
<keyword evidence="7" id="KW-1133">Transmembrane helix</keyword>
<evidence type="ECO:0000256" key="7">
    <source>
        <dbReference type="ARBA" id="ARBA00022989"/>
    </source>
</evidence>
<keyword evidence="9" id="KW-0472">Membrane</keyword>
<dbReference type="Proteomes" id="UP000007110">
    <property type="component" value="Unassembled WGS sequence"/>
</dbReference>
<keyword evidence="4" id="KW-0808">Transferase</keyword>
<keyword evidence="6" id="KW-0735">Signal-anchor</keyword>
<reference evidence="11" key="2">
    <citation type="submission" date="2021-01" db="UniProtKB">
        <authorList>
            <consortium name="EnsemblMetazoa"/>
        </authorList>
    </citation>
    <scope>IDENTIFICATION</scope>
</reference>
<dbReference type="PANTHER" id="PTHR11214">
    <property type="entry name" value="BETA-1,3-N-ACETYLGLUCOSAMINYLTRANSFERASE"/>
    <property type="match status" value="1"/>
</dbReference>
<evidence type="ECO:0000256" key="1">
    <source>
        <dbReference type="ARBA" id="ARBA00004323"/>
    </source>
</evidence>
<dbReference type="OrthoDB" id="5957813at2759"/>
<dbReference type="Pfam" id="PF01762">
    <property type="entry name" value="Galactosyl_T"/>
    <property type="match status" value="1"/>
</dbReference>
<dbReference type="GO" id="GO:0016758">
    <property type="term" value="F:hexosyltransferase activity"/>
    <property type="evidence" value="ECO:0007669"/>
    <property type="project" value="InterPro"/>
</dbReference>